<dbReference type="EMBL" id="QXJK01000007">
    <property type="protein sequence ID" value="RIX34390.1"/>
    <property type="molecule type" value="Genomic_DNA"/>
</dbReference>
<dbReference type="Proteomes" id="UP000285278">
    <property type="component" value="Unassembled WGS sequence"/>
</dbReference>
<dbReference type="PROSITE" id="PS00455">
    <property type="entry name" value="AMP_BINDING"/>
    <property type="match status" value="1"/>
</dbReference>
<feature type="domain" description="AMP-binding enzyme C-terminal" evidence="2">
    <location>
        <begin position="485"/>
        <end position="562"/>
    </location>
</feature>
<dbReference type="Gene3D" id="3.30.300.30">
    <property type="match status" value="1"/>
</dbReference>
<keyword evidence="4" id="KW-1185">Reference proteome</keyword>
<dbReference type="PANTHER" id="PTHR43767">
    <property type="entry name" value="LONG-CHAIN-FATTY-ACID--COA LIGASE"/>
    <property type="match status" value="1"/>
</dbReference>
<dbReference type="PANTHER" id="PTHR43767:SF11">
    <property type="entry name" value="MEDIUM-CHAIN-FATTY-ACID--COA LIGASE"/>
    <property type="match status" value="1"/>
</dbReference>
<proteinExistence type="predicted"/>
<dbReference type="Pfam" id="PF13193">
    <property type="entry name" value="AMP-binding_C"/>
    <property type="match status" value="1"/>
</dbReference>
<dbReference type="InterPro" id="IPR050237">
    <property type="entry name" value="ATP-dep_AMP-bd_enzyme"/>
</dbReference>
<dbReference type="InterPro" id="IPR020845">
    <property type="entry name" value="AMP-binding_CS"/>
</dbReference>
<dbReference type="InterPro" id="IPR000873">
    <property type="entry name" value="AMP-dep_synth/lig_dom"/>
</dbReference>
<feature type="domain" description="AMP-dependent synthetase/ligase" evidence="1">
    <location>
        <begin position="21"/>
        <end position="413"/>
    </location>
</feature>
<reference evidence="3 4" key="1">
    <citation type="submission" date="2018-09" db="EMBL/GenBank/DDBJ databases">
        <title>Optimization and identification of Corynebacterium falsenii FN1-14 from fish paste.</title>
        <authorList>
            <person name="Daroonpunt R."/>
            <person name="Tanasupawat S."/>
        </authorList>
    </citation>
    <scope>NUCLEOTIDE SEQUENCE [LARGE SCALE GENOMIC DNA]</scope>
    <source>
        <strain evidence="3 4">FN1-14</strain>
    </source>
</reference>
<dbReference type="OrthoDB" id="9803968at2"/>
<protein>
    <submittedName>
        <fullName evidence="3">Long-chain fatty-acid--CoA ligase</fullName>
    </submittedName>
</protein>
<evidence type="ECO:0000259" key="1">
    <source>
        <dbReference type="Pfam" id="PF00501"/>
    </source>
</evidence>
<dbReference type="InterPro" id="IPR045851">
    <property type="entry name" value="AMP-bd_C_sf"/>
</dbReference>
<dbReference type="GO" id="GO:0016877">
    <property type="term" value="F:ligase activity, forming carbon-sulfur bonds"/>
    <property type="evidence" value="ECO:0007669"/>
    <property type="project" value="UniProtKB-ARBA"/>
</dbReference>
<dbReference type="Gene3D" id="3.40.50.12780">
    <property type="entry name" value="N-terminal domain of ligase-like"/>
    <property type="match status" value="1"/>
</dbReference>
<evidence type="ECO:0000259" key="2">
    <source>
        <dbReference type="Pfam" id="PF13193"/>
    </source>
</evidence>
<dbReference type="STRING" id="1451189.CFAL_07435"/>
<gene>
    <name evidence="3" type="ORF">D3M95_07465</name>
</gene>
<evidence type="ECO:0000313" key="3">
    <source>
        <dbReference type="EMBL" id="RIX34390.1"/>
    </source>
</evidence>
<comment type="caution">
    <text evidence="3">The sequence shown here is derived from an EMBL/GenBank/DDBJ whole genome shotgun (WGS) entry which is preliminary data.</text>
</comment>
<dbReference type="NCBIfam" id="NF004837">
    <property type="entry name" value="PRK06187.1"/>
    <property type="match status" value="1"/>
</dbReference>
<dbReference type="SUPFAM" id="SSF56801">
    <property type="entry name" value="Acetyl-CoA synthetase-like"/>
    <property type="match status" value="1"/>
</dbReference>
<dbReference type="NCBIfam" id="NF004143">
    <property type="entry name" value="PRK05620.1"/>
    <property type="match status" value="1"/>
</dbReference>
<dbReference type="InterPro" id="IPR025110">
    <property type="entry name" value="AMP-bd_C"/>
</dbReference>
<dbReference type="RefSeq" id="WP_119664915.1">
    <property type="nucleotide sequence ID" value="NZ_CP083647.1"/>
</dbReference>
<accession>A0A418Q6F2</accession>
<dbReference type="Pfam" id="PF00501">
    <property type="entry name" value="AMP-binding"/>
    <property type="match status" value="1"/>
</dbReference>
<keyword evidence="3" id="KW-0436">Ligase</keyword>
<name>A0A418Q6F2_9CORY</name>
<dbReference type="InterPro" id="IPR042099">
    <property type="entry name" value="ANL_N_sf"/>
</dbReference>
<organism evidence="3 4">
    <name type="scientific">Corynebacterium falsenii</name>
    <dbReference type="NCBI Taxonomy" id="108486"/>
    <lineage>
        <taxon>Bacteria</taxon>
        <taxon>Bacillati</taxon>
        <taxon>Actinomycetota</taxon>
        <taxon>Actinomycetes</taxon>
        <taxon>Mycobacteriales</taxon>
        <taxon>Corynebacteriaceae</taxon>
        <taxon>Corynebacterium</taxon>
    </lineage>
</organism>
<dbReference type="AlphaFoldDB" id="A0A418Q6F2"/>
<evidence type="ECO:0000313" key="4">
    <source>
        <dbReference type="Proteomes" id="UP000285278"/>
    </source>
</evidence>
<sequence>MKSTMQEIPLSVARILQYGANTHRNTVVSTYFDDHADNTTFGEIATRAAAFANALADEFGVEIGDRVGTLLSNCTEHLETMLSVASMGAVFNPINRLLMDDQITHIINHAQPKVLVMDPAYAEQLVPLLPQCPSVEALVVTGPSMRKLGHVRDVVADIYGEESTSAVAPAVESYEAAMDGRSCVYDWPQLPETSPAAMCYSTGTEGAPKAVVYSHRSLWLHSLDLRTADSFGIRNGTTFLCCVPIYHVLSWGVPLAAFMSGAPMVFTGRSTSPEHLAHVIASAMPQQAHGSPAVWTSLMVYYGQNEPKKMSLREIYAGGSPVSQALIAAWEERFGVDMIHCWGMTETASIGTVAHPPAGVDGEARARYRMSQGRFQVGLEYRIVDDDGTVLDANDRNSGELHVRGNTVTCRYYHSPSQDIPEDETGEASVFRGDDVDDAHDRFTEDGWLRTGDIATVNRDGYLTIHDRKADLIRSGGEWIYSAVLENYLMEPAAVVEAAVIGIPDEKWGQRPLAVVHMQEGAPRTPEMAAELARHLGTKVPRWMLPEYWTFVDYVDKTSVDKFDKKDLRKHYQRGEFEIIKL</sequence>